<dbReference type="PANTHER" id="PTHR38007">
    <property type="entry name" value="CRISPR SYSTEM CMS PROTEIN CSM5"/>
    <property type="match status" value="1"/>
</dbReference>
<accession>A0A949ND05</accession>
<evidence type="ECO:0000256" key="6">
    <source>
        <dbReference type="ARBA" id="ARBA00031720"/>
    </source>
</evidence>
<dbReference type="AlphaFoldDB" id="A0A949ND05"/>
<protein>
    <recommendedName>
        <fullName evidence="3">CRISPR system Cms protein Csm5</fullName>
    </recommendedName>
    <alternativeName>
        <fullName evidence="6">CRISPR type III A-associated protein Csm5</fullName>
    </alternativeName>
</protein>
<organism evidence="8 9">
    <name type="scientific">Diplocloster agilis</name>
    <dbReference type="NCBI Taxonomy" id="2850323"/>
    <lineage>
        <taxon>Bacteria</taxon>
        <taxon>Bacillati</taxon>
        <taxon>Bacillota</taxon>
        <taxon>Clostridia</taxon>
        <taxon>Lachnospirales</taxon>
        <taxon>Lachnospiraceae</taxon>
        <taxon>Diplocloster</taxon>
    </lineage>
</organism>
<reference evidence="8" key="1">
    <citation type="submission" date="2021-06" db="EMBL/GenBank/DDBJ databases">
        <title>Description of novel taxa of the family Lachnospiraceae.</title>
        <authorList>
            <person name="Chaplin A.V."/>
            <person name="Sokolova S.R."/>
            <person name="Pikina A.P."/>
            <person name="Korzhanova M."/>
            <person name="Belova V."/>
            <person name="Korostin D."/>
            <person name="Efimov B.A."/>
        </authorList>
    </citation>
    <scope>NUCLEOTIDE SEQUENCE</scope>
    <source>
        <strain evidence="8">ASD5720</strain>
    </source>
</reference>
<comment type="function">
    <text evidence="1">This subunit might be involved in maturation of a crRNA intermediate to its mature form.</text>
</comment>
<evidence type="ECO:0000256" key="4">
    <source>
        <dbReference type="ARBA" id="ARBA00022884"/>
    </source>
</evidence>
<evidence type="ECO:0000313" key="8">
    <source>
        <dbReference type="EMBL" id="MBU9735436.1"/>
    </source>
</evidence>
<comment type="similarity">
    <text evidence="2">Belongs to the CRISPR-associated Csm5 family.</text>
</comment>
<dbReference type="InterPro" id="IPR010173">
    <property type="entry name" value="CRISPR-assoc_Csm5"/>
</dbReference>
<feature type="domain" description="CRISPR type III-associated protein" evidence="7">
    <location>
        <begin position="14"/>
        <end position="236"/>
    </location>
</feature>
<evidence type="ECO:0000256" key="3">
    <source>
        <dbReference type="ARBA" id="ARBA00016113"/>
    </source>
</evidence>
<dbReference type="RefSeq" id="WP_238720534.1">
    <property type="nucleotide sequence ID" value="NZ_JAHQCW010000003.1"/>
</dbReference>
<evidence type="ECO:0000256" key="1">
    <source>
        <dbReference type="ARBA" id="ARBA00003088"/>
    </source>
</evidence>
<keyword evidence="5" id="KW-0051">Antiviral defense</keyword>
<proteinExistence type="inferred from homology"/>
<name>A0A949ND05_9FIRM</name>
<dbReference type="GO" id="GO:0051607">
    <property type="term" value="P:defense response to virus"/>
    <property type="evidence" value="ECO:0007669"/>
    <property type="project" value="UniProtKB-KW"/>
</dbReference>
<comment type="caution">
    <text evidence="8">The sequence shown here is derived from an EMBL/GenBank/DDBJ whole genome shotgun (WGS) entry which is preliminary data.</text>
</comment>
<dbReference type="Proteomes" id="UP000712157">
    <property type="component" value="Unassembled WGS sequence"/>
</dbReference>
<dbReference type="GO" id="GO:0003723">
    <property type="term" value="F:RNA binding"/>
    <property type="evidence" value="ECO:0007669"/>
    <property type="project" value="UniProtKB-KW"/>
</dbReference>
<dbReference type="EMBL" id="JAHQCW010000003">
    <property type="protein sequence ID" value="MBU9735436.1"/>
    <property type="molecule type" value="Genomic_DNA"/>
</dbReference>
<dbReference type="PROSITE" id="PS51257">
    <property type="entry name" value="PROKAR_LIPOPROTEIN"/>
    <property type="match status" value="1"/>
</dbReference>
<gene>
    <name evidence="8" type="primary">csm5</name>
    <name evidence="8" type="ORF">KTH89_02740</name>
</gene>
<evidence type="ECO:0000256" key="5">
    <source>
        <dbReference type="ARBA" id="ARBA00023118"/>
    </source>
</evidence>
<dbReference type="Pfam" id="PF03787">
    <property type="entry name" value="RAMPs"/>
    <property type="match status" value="1"/>
</dbReference>
<sequence length="356" mass="40926">MIREGYLESYQMILETRSPVFVGSGQSCNKVEYYMDANKRKVSILDDEKFFSFLIDKGLIEKYESFILNPNIGYLYEFLSENSVTEQEVDSFTRYHIRCGQGLENGRSLKEIWMFCRDHYGRPYIPGSSLKGALRTAILTGLLLQKNYLQVNDKNAKKLEQAYLNTLKVTEDPKDEQNSILRGLSVSDSEIISSDDMVLCGKWDLTPSGKRKQLSLVRECVRAGVKIRSRITIDRSIWKDRDLKFLEQCIQAFGKHYKATYLPYYSNYKGCEIPADNQMLVIGGGSGYFSKNIVYAALGKDKHAQAVKLVSSVMKKQFPRHYHDKDEQVGISPQNLKCTYYNQNFYHYGVCSVGFK</sequence>
<evidence type="ECO:0000256" key="2">
    <source>
        <dbReference type="ARBA" id="ARBA00006680"/>
    </source>
</evidence>
<keyword evidence="9" id="KW-1185">Reference proteome</keyword>
<dbReference type="PANTHER" id="PTHR38007:SF1">
    <property type="entry name" value="CRISPR SYSTEM CMS PROTEIN CSM5"/>
    <property type="match status" value="1"/>
</dbReference>
<dbReference type="InterPro" id="IPR005537">
    <property type="entry name" value="RAMP_III_fam"/>
</dbReference>
<evidence type="ECO:0000313" key="9">
    <source>
        <dbReference type="Proteomes" id="UP000712157"/>
    </source>
</evidence>
<evidence type="ECO:0000259" key="7">
    <source>
        <dbReference type="Pfam" id="PF03787"/>
    </source>
</evidence>
<dbReference type="NCBIfam" id="TIGR01899">
    <property type="entry name" value="cas_TM1807_csm5"/>
    <property type="match status" value="1"/>
</dbReference>
<keyword evidence="4" id="KW-0694">RNA-binding</keyword>